<evidence type="ECO:0000313" key="4">
    <source>
        <dbReference type="EMBL" id="APG26571.1"/>
    </source>
</evidence>
<dbReference type="Pfam" id="PF00691">
    <property type="entry name" value="OmpA"/>
    <property type="match status" value="1"/>
</dbReference>
<dbReference type="RefSeq" id="WP_072282532.1">
    <property type="nucleotide sequence ID" value="NZ_CP015519.1"/>
</dbReference>
<dbReference type="InterPro" id="IPR036737">
    <property type="entry name" value="OmpA-like_sf"/>
</dbReference>
<gene>
    <name evidence="4" type="ORF">A7E78_01060</name>
</gene>
<dbReference type="InterPro" id="IPR006665">
    <property type="entry name" value="OmpA-like"/>
</dbReference>
<dbReference type="EMBL" id="CP015519">
    <property type="protein sequence ID" value="APG26571.1"/>
    <property type="molecule type" value="Genomic_DNA"/>
</dbReference>
<evidence type="ECO:0000313" key="5">
    <source>
        <dbReference type="Proteomes" id="UP000182517"/>
    </source>
</evidence>
<dbReference type="PROSITE" id="PS51257">
    <property type="entry name" value="PROKAR_LIPOPROTEIN"/>
    <property type="match status" value="1"/>
</dbReference>
<evidence type="ECO:0000256" key="1">
    <source>
        <dbReference type="PROSITE-ProRule" id="PRU00473"/>
    </source>
</evidence>
<feature type="coiled-coil region" evidence="2">
    <location>
        <begin position="106"/>
        <end position="169"/>
    </location>
</feature>
<evidence type="ECO:0000256" key="2">
    <source>
        <dbReference type="SAM" id="Coils"/>
    </source>
</evidence>
<protein>
    <recommendedName>
        <fullName evidence="3">OmpA-like domain-containing protein</fullName>
    </recommendedName>
</protein>
<dbReference type="PANTHER" id="PTHR30329">
    <property type="entry name" value="STATOR ELEMENT OF FLAGELLAR MOTOR COMPLEX"/>
    <property type="match status" value="1"/>
</dbReference>
<dbReference type="GO" id="GO:0016020">
    <property type="term" value="C:membrane"/>
    <property type="evidence" value="ECO:0007669"/>
    <property type="project" value="UniProtKB-UniRule"/>
</dbReference>
<dbReference type="Gene3D" id="3.30.1330.60">
    <property type="entry name" value="OmpA-like domain"/>
    <property type="match status" value="1"/>
</dbReference>
<dbReference type="Proteomes" id="UP000182517">
    <property type="component" value="Chromosome"/>
</dbReference>
<dbReference type="CDD" id="cd07185">
    <property type="entry name" value="OmpA_C-like"/>
    <property type="match status" value="1"/>
</dbReference>
<reference evidence="4 5" key="1">
    <citation type="journal article" date="2017" name="Genome Announc.">
        <title>Complete Genome Sequences of Two Acetylene-Fermenting Pelobacter acetylenicus Strains.</title>
        <authorList>
            <person name="Sutton J.M."/>
            <person name="Baesman S.M."/>
            <person name="Fierst J.L."/>
            <person name="Poret-Peterson A.T."/>
            <person name="Oremland R.S."/>
            <person name="Dunlap D.S."/>
            <person name="Akob D.M."/>
        </authorList>
    </citation>
    <scope>NUCLEOTIDE SEQUENCE [LARGE SCALE GENOMIC DNA]</scope>
    <source>
        <strain evidence="4 5">SFB93</strain>
    </source>
</reference>
<name>A0A1L3GL06_9BACT</name>
<feature type="domain" description="OmpA-like" evidence="3">
    <location>
        <begin position="167"/>
        <end position="292"/>
    </location>
</feature>
<dbReference type="SUPFAM" id="SSF103088">
    <property type="entry name" value="OmpA-like"/>
    <property type="match status" value="1"/>
</dbReference>
<proteinExistence type="predicted"/>
<keyword evidence="5" id="KW-1185">Reference proteome</keyword>
<organism evidence="4 5">
    <name type="scientific">Syntrophotalea acetylenivorans</name>
    <dbReference type="NCBI Taxonomy" id="1842532"/>
    <lineage>
        <taxon>Bacteria</taxon>
        <taxon>Pseudomonadati</taxon>
        <taxon>Thermodesulfobacteriota</taxon>
        <taxon>Desulfuromonadia</taxon>
        <taxon>Desulfuromonadales</taxon>
        <taxon>Syntrophotaleaceae</taxon>
        <taxon>Syntrophotalea</taxon>
    </lineage>
</organism>
<dbReference type="PANTHER" id="PTHR30329:SF21">
    <property type="entry name" value="LIPOPROTEIN YIAD-RELATED"/>
    <property type="match status" value="1"/>
</dbReference>
<dbReference type="STRING" id="1842532.A7E78_01060"/>
<sequence>MLRPHLALLLALAVLLSGCVSKAEYQRKSDEAAHLATAQSELERDYSQLLKQQQKLAQRYDQRGLELEEVNNANIGLRQDQLRAATDIERLEKVLSERSASAGAAMSEMRQTIDGLEETKRTLTAQLEKEQLARQARIAEMKTTYDQLVDKMESEIERGEITISKLQGKLTVNLVEKILFDSGQADLKNAGIQVLHRVGDILKEVTDKEIRVEGHTDNIPISPRLKKTFASNWELSTARATNVVRFLQQHKGIPGARLSVCGYGPYQPIASNETATGRAQNRRIQIVLVPAQTTP</sequence>
<dbReference type="OrthoDB" id="9783110at2"/>
<dbReference type="PROSITE" id="PS51123">
    <property type="entry name" value="OMPA_2"/>
    <property type="match status" value="1"/>
</dbReference>
<keyword evidence="1" id="KW-0472">Membrane</keyword>
<dbReference type="KEGG" id="pef:A7E78_01060"/>
<dbReference type="InterPro" id="IPR050330">
    <property type="entry name" value="Bact_OuterMem_StrucFunc"/>
</dbReference>
<evidence type="ECO:0000259" key="3">
    <source>
        <dbReference type="PROSITE" id="PS51123"/>
    </source>
</evidence>
<dbReference type="AlphaFoldDB" id="A0A1L3GL06"/>
<accession>A0A1L3GL06</accession>
<keyword evidence="2" id="KW-0175">Coiled coil</keyword>